<name>A0ABN7PLE8_TIMPD</name>
<evidence type="ECO:0000256" key="4">
    <source>
        <dbReference type="ARBA" id="ARBA00023136"/>
    </source>
</evidence>
<dbReference type="EMBL" id="CAJPIN010070284">
    <property type="protein sequence ID" value="CAG2067518.1"/>
    <property type="molecule type" value="Genomic_DNA"/>
</dbReference>
<proteinExistence type="predicted"/>
<keyword evidence="7" id="KW-1185">Reference proteome</keyword>
<protein>
    <submittedName>
        <fullName evidence="6">Uncharacterized protein</fullName>
    </submittedName>
</protein>
<dbReference type="Pfam" id="PF00002">
    <property type="entry name" value="7tm_2"/>
    <property type="match status" value="1"/>
</dbReference>
<dbReference type="Proteomes" id="UP001153148">
    <property type="component" value="Unassembled WGS sequence"/>
</dbReference>
<evidence type="ECO:0000256" key="2">
    <source>
        <dbReference type="ARBA" id="ARBA00022692"/>
    </source>
</evidence>
<feature type="transmembrane region" description="Helical" evidence="5">
    <location>
        <begin position="50"/>
        <end position="68"/>
    </location>
</feature>
<evidence type="ECO:0000256" key="3">
    <source>
        <dbReference type="ARBA" id="ARBA00022989"/>
    </source>
</evidence>
<feature type="non-terminal residue" evidence="6">
    <location>
        <position position="83"/>
    </location>
</feature>
<organism evidence="6 7">
    <name type="scientific">Timema podura</name>
    <name type="common">Walking stick</name>
    <dbReference type="NCBI Taxonomy" id="61482"/>
    <lineage>
        <taxon>Eukaryota</taxon>
        <taxon>Metazoa</taxon>
        <taxon>Ecdysozoa</taxon>
        <taxon>Arthropoda</taxon>
        <taxon>Hexapoda</taxon>
        <taxon>Insecta</taxon>
        <taxon>Pterygota</taxon>
        <taxon>Neoptera</taxon>
        <taxon>Polyneoptera</taxon>
        <taxon>Phasmatodea</taxon>
        <taxon>Timematodea</taxon>
        <taxon>Timematoidea</taxon>
        <taxon>Timematidae</taxon>
        <taxon>Timema</taxon>
    </lineage>
</organism>
<dbReference type="InterPro" id="IPR000832">
    <property type="entry name" value="GPCR_2_secretin-like"/>
</dbReference>
<reference evidence="6" key="1">
    <citation type="submission" date="2021-03" db="EMBL/GenBank/DDBJ databases">
        <authorList>
            <person name="Tran Van P."/>
        </authorList>
    </citation>
    <scope>NUCLEOTIDE SEQUENCE</scope>
</reference>
<evidence type="ECO:0000313" key="6">
    <source>
        <dbReference type="EMBL" id="CAG2067518.1"/>
    </source>
</evidence>
<keyword evidence="3 5" id="KW-1133">Transmembrane helix</keyword>
<sequence length="83" mass="9643">MPIFNNPATHLFNAYPKLRYAHAQRKMAQDGKWKNCSASNRSLRCARTTLHMNLFASFAINNALWLFWYRLVVNEPNTITNNG</sequence>
<keyword evidence="4 5" id="KW-0472">Membrane</keyword>
<comment type="caution">
    <text evidence="6">The sequence shown here is derived from an EMBL/GenBank/DDBJ whole genome shotgun (WGS) entry which is preliminary data.</text>
</comment>
<comment type="subcellular location">
    <subcellularLocation>
        <location evidence="1">Membrane</location>
        <topology evidence="1">Multi-pass membrane protein</topology>
    </subcellularLocation>
</comment>
<dbReference type="Gene3D" id="1.20.1070.10">
    <property type="entry name" value="Rhodopsin 7-helix transmembrane proteins"/>
    <property type="match status" value="1"/>
</dbReference>
<accession>A0ABN7PLE8</accession>
<gene>
    <name evidence="6" type="ORF">TPAB3V08_LOCUS14461</name>
</gene>
<evidence type="ECO:0000313" key="7">
    <source>
        <dbReference type="Proteomes" id="UP001153148"/>
    </source>
</evidence>
<evidence type="ECO:0000256" key="5">
    <source>
        <dbReference type="SAM" id="Phobius"/>
    </source>
</evidence>
<evidence type="ECO:0000256" key="1">
    <source>
        <dbReference type="ARBA" id="ARBA00004141"/>
    </source>
</evidence>
<keyword evidence="2 5" id="KW-0812">Transmembrane</keyword>